<accession>A0A8J7JM18</accession>
<protein>
    <submittedName>
        <fullName evidence="1">Uncharacterized protein</fullName>
    </submittedName>
</protein>
<dbReference type="RefSeq" id="WP_199384342.1">
    <property type="nucleotide sequence ID" value="NZ_JAEMHM010000009.1"/>
</dbReference>
<gene>
    <name evidence="1" type="ORF">JFN93_12085</name>
</gene>
<dbReference type="Proteomes" id="UP000636888">
    <property type="component" value="Unassembled WGS sequence"/>
</dbReference>
<organism evidence="1 2">
    <name type="scientific">Geomesophilobacter sediminis</name>
    <dbReference type="NCBI Taxonomy" id="2798584"/>
    <lineage>
        <taxon>Bacteria</taxon>
        <taxon>Pseudomonadati</taxon>
        <taxon>Thermodesulfobacteriota</taxon>
        <taxon>Desulfuromonadia</taxon>
        <taxon>Geobacterales</taxon>
        <taxon>Geobacteraceae</taxon>
        <taxon>Geomesophilobacter</taxon>
    </lineage>
</organism>
<comment type="caution">
    <text evidence="1">The sequence shown here is derived from an EMBL/GenBank/DDBJ whole genome shotgun (WGS) entry which is preliminary data.</text>
</comment>
<name>A0A8J7JM18_9BACT</name>
<sequence length="67" mass="7931">MSRFKTNHDGLKTNHGRLKTNYFHLETNYGACRNPIVVQQDQPDFRLDVTCRWQGTSKMTRGYRKGR</sequence>
<dbReference type="AlphaFoldDB" id="A0A8J7JM18"/>
<evidence type="ECO:0000313" key="1">
    <source>
        <dbReference type="EMBL" id="MBJ6725450.1"/>
    </source>
</evidence>
<reference evidence="1" key="1">
    <citation type="submission" date="2020-12" db="EMBL/GenBank/DDBJ databases">
        <title>Geomonas sp. Red875, isolated from river sediment.</title>
        <authorList>
            <person name="Xu Z."/>
            <person name="Zhang Z."/>
            <person name="Masuda Y."/>
            <person name="Itoh H."/>
            <person name="Senoo K."/>
        </authorList>
    </citation>
    <scope>NUCLEOTIDE SEQUENCE</scope>
    <source>
        <strain evidence="1">Red875</strain>
    </source>
</reference>
<keyword evidence="2" id="KW-1185">Reference proteome</keyword>
<dbReference type="EMBL" id="JAEMHM010000009">
    <property type="protein sequence ID" value="MBJ6725450.1"/>
    <property type="molecule type" value="Genomic_DNA"/>
</dbReference>
<evidence type="ECO:0000313" key="2">
    <source>
        <dbReference type="Proteomes" id="UP000636888"/>
    </source>
</evidence>
<proteinExistence type="predicted"/>